<feature type="transmembrane region" description="Helical" evidence="13">
    <location>
        <begin position="194"/>
        <end position="217"/>
    </location>
</feature>
<keyword evidence="7" id="KW-1003">Cell membrane</keyword>
<accession>A0A4Q1RJS4</accession>
<feature type="transmembrane region" description="Helical" evidence="13">
    <location>
        <begin position="318"/>
        <end position="346"/>
    </location>
</feature>
<dbReference type="PIRSF" id="PIRSF006603">
    <property type="entry name" value="DinF"/>
    <property type="match status" value="1"/>
</dbReference>
<evidence type="ECO:0000256" key="5">
    <source>
        <dbReference type="ARBA" id="ARBA00022448"/>
    </source>
</evidence>
<dbReference type="GO" id="GO:0042910">
    <property type="term" value="F:xenobiotic transmembrane transporter activity"/>
    <property type="evidence" value="ECO:0007669"/>
    <property type="project" value="InterPro"/>
</dbReference>
<evidence type="ECO:0000256" key="8">
    <source>
        <dbReference type="ARBA" id="ARBA00022692"/>
    </source>
</evidence>
<dbReference type="GO" id="GO:0005886">
    <property type="term" value="C:plasma membrane"/>
    <property type="evidence" value="ECO:0007669"/>
    <property type="project" value="UniProtKB-SubCell"/>
</dbReference>
<dbReference type="InterPro" id="IPR048279">
    <property type="entry name" value="MdtK-like"/>
</dbReference>
<evidence type="ECO:0000313" key="14">
    <source>
        <dbReference type="EMBL" id="RXS76037.1"/>
    </source>
</evidence>
<keyword evidence="9 13" id="KW-1133">Transmembrane helix</keyword>
<dbReference type="InterPro" id="IPR002528">
    <property type="entry name" value="MATE_fam"/>
</dbReference>
<evidence type="ECO:0000256" key="13">
    <source>
        <dbReference type="SAM" id="Phobius"/>
    </source>
</evidence>
<keyword evidence="10" id="KW-0406">Ion transport</keyword>
<proteinExistence type="inferred from homology"/>
<evidence type="ECO:0000256" key="11">
    <source>
        <dbReference type="ARBA" id="ARBA00023136"/>
    </source>
</evidence>
<comment type="similarity">
    <text evidence="3">Belongs to the multi antimicrobial extrusion (MATE) (TC 2.A.66.1) family.</text>
</comment>
<dbReference type="EMBL" id="SDKC01000001">
    <property type="protein sequence ID" value="RXS76037.1"/>
    <property type="molecule type" value="Genomic_DNA"/>
</dbReference>
<sequence length="462" mass="50190">MKKSYEMDMCTGPLLKKLLIFAVPLILSGVLQLLFNAADIVVVGKFAGSHALAAVGSTGALINLFTNVFIGFSIGTNVLVAQYFGAKDEQNIQDTVHTSMAIGIIGGMFLIVVGMIFAPMMLELMATPEEVLGQAALYIRIYFIGMPAMLIYNFGAAVLRAIGDTRRPLYYLLEAGVVNVILNLIFVIGFQMGVAGVAIATVVSQCISAALIVRCLMKSEGMYRLYLKRIRIHKEKMIRIIQIGLPAGLQGAIFSISNVLIQSSINSFGAIAMAGNTAAGNIEGFVYVSMNAIYQTALSFVSQNVGAGQQKRIPKISIYCMAIVFTVGLALGTLAYRCGGTLLGIYSSDPEVIAYGLDRMKVICQIYFLCGMMDVAVGILRGMGYSIMPMLVSLAGACGLRIVWIFTVFVWKHSLFVLYLSYPITWIITLSVHLICFAVVWKRKKGIWATVKPHPDLGKTEE</sequence>
<comment type="caution">
    <text evidence="14">The sequence shown here is derived from an EMBL/GenBank/DDBJ whole genome shotgun (WGS) entry which is preliminary data.</text>
</comment>
<feature type="transmembrane region" description="Helical" evidence="13">
    <location>
        <begin position="366"/>
        <end position="384"/>
    </location>
</feature>
<dbReference type="CDD" id="cd13138">
    <property type="entry name" value="MATE_yoeA_like"/>
    <property type="match status" value="1"/>
</dbReference>
<dbReference type="PANTHER" id="PTHR43298">
    <property type="entry name" value="MULTIDRUG RESISTANCE PROTEIN NORM-RELATED"/>
    <property type="match status" value="1"/>
</dbReference>
<evidence type="ECO:0000256" key="3">
    <source>
        <dbReference type="ARBA" id="ARBA00010199"/>
    </source>
</evidence>
<keyword evidence="5" id="KW-0813">Transport</keyword>
<evidence type="ECO:0000256" key="2">
    <source>
        <dbReference type="ARBA" id="ARBA00004651"/>
    </source>
</evidence>
<feature type="transmembrane region" description="Helical" evidence="13">
    <location>
        <begin position="238"/>
        <end position="265"/>
    </location>
</feature>
<feature type="transmembrane region" description="Helical" evidence="13">
    <location>
        <begin position="169"/>
        <end position="188"/>
    </location>
</feature>
<evidence type="ECO:0000256" key="7">
    <source>
        <dbReference type="ARBA" id="ARBA00022475"/>
    </source>
</evidence>
<evidence type="ECO:0000256" key="9">
    <source>
        <dbReference type="ARBA" id="ARBA00022989"/>
    </source>
</evidence>
<evidence type="ECO:0000256" key="4">
    <source>
        <dbReference type="ARBA" id="ARBA00020268"/>
    </source>
</evidence>
<evidence type="ECO:0000313" key="15">
    <source>
        <dbReference type="Proteomes" id="UP000290106"/>
    </source>
</evidence>
<evidence type="ECO:0000256" key="6">
    <source>
        <dbReference type="ARBA" id="ARBA00022449"/>
    </source>
</evidence>
<keyword evidence="15" id="KW-1185">Reference proteome</keyword>
<reference evidence="14 15" key="1">
    <citation type="submission" date="2019-01" db="EMBL/GenBank/DDBJ databases">
        <title>Blautia sp. nov. KGMB01111 isolated human feces.</title>
        <authorList>
            <person name="Park J.-E."/>
            <person name="Kim J.-S."/>
            <person name="Park S.-H."/>
        </authorList>
    </citation>
    <scope>NUCLEOTIDE SEQUENCE [LARGE SCALE GENOMIC DNA]</scope>
    <source>
        <strain evidence="14 15">KGMB01111</strain>
    </source>
</reference>
<feature type="transmembrane region" description="Helical" evidence="13">
    <location>
        <begin position="137"/>
        <end position="162"/>
    </location>
</feature>
<organism evidence="14 15">
    <name type="scientific">Blautia faecicola</name>
    <dbReference type="NCBI Taxonomy" id="2509240"/>
    <lineage>
        <taxon>Bacteria</taxon>
        <taxon>Bacillati</taxon>
        <taxon>Bacillota</taxon>
        <taxon>Clostridia</taxon>
        <taxon>Lachnospirales</taxon>
        <taxon>Lachnospiraceae</taxon>
        <taxon>Blautia</taxon>
    </lineage>
</organism>
<dbReference type="GO" id="GO:0015297">
    <property type="term" value="F:antiporter activity"/>
    <property type="evidence" value="ECO:0007669"/>
    <property type="project" value="UniProtKB-KW"/>
</dbReference>
<name>A0A4Q1RJS4_9FIRM</name>
<dbReference type="InterPro" id="IPR050222">
    <property type="entry name" value="MATE_MdtK"/>
</dbReference>
<feature type="transmembrane region" description="Helical" evidence="13">
    <location>
        <begin position="417"/>
        <end position="441"/>
    </location>
</feature>
<dbReference type="Proteomes" id="UP000290106">
    <property type="component" value="Unassembled WGS sequence"/>
</dbReference>
<dbReference type="OrthoDB" id="9776324at2"/>
<evidence type="ECO:0000256" key="1">
    <source>
        <dbReference type="ARBA" id="ARBA00003408"/>
    </source>
</evidence>
<comment type="subcellular location">
    <subcellularLocation>
        <location evidence="2">Cell membrane</location>
        <topology evidence="2">Multi-pass membrane protein</topology>
    </subcellularLocation>
</comment>
<evidence type="ECO:0000256" key="10">
    <source>
        <dbReference type="ARBA" id="ARBA00023065"/>
    </source>
</evidence>
<protein>
    <recommendedName>
        <fullName evidence="4">Probable multidrug resistance protein NorM</fullName>
    </recommendedName>
    <alternativeName>
        <fullName evidence="12">Multidrug-efflux transporter</fullName>
    </alternativeName>
</protein>
<dbReference type="RefSeq" id="WP_129258537.1">
    <property type="nucleotide sequence ID" value="NZ_JBGKFY010000003.1"/>
</dbReference>
<keyword evidence="6" id="KW-0050">Antiport</keyword>
<dbReference type="AlphaFoldDB" id="A0A4Q1RJS4"/>
<comment type="function">
    <text evidence="1">Multidrug efflux pump.</text>
</comment>
<evidence type="ECO:0000256" key="12">
    <source>
        <dbReference type="ARBA" id="ARBA00031636"/>
    </source>
</evidence>
<feature type="transmembrane region" description="Helical" evidence="13">
    <location>
        <begin position="96"/>
        <end position="117"/>
    </location>
</feature>
<feature type="transmembrane region" description="Helical" evidence="13">
    <location>
        <begin position="391"/>
        <end position="411"/>
    </location>
</feature>
<dbReference type="Pfam" id="PF01554">
    <property type="entry name" value="MatE"/>
    <property type="match status" value="2"/>
</dbReference>
<keyword evidence="8 13" id="KW-0812">Transmembrane</keyword>
<gene>
    <name evidence="14" type="ORF">ETP43_13055</name>
</gene>
<keyword evidence="11 13" id="KW-0472">Membrane</keyword>
<dbReference type="NCBIfam" id="TIGR00797">
    <property type="entry name" value="matE"/>
    <property type="match status" value="1"/>
</dbReference>
<dbReference type="GO" id="GO:0006811">
    <property type="term" value="P:monoatomic ion transport"/>
    <property type="evidence" value="ECO:0007669"/>
    <property type="project" value="UniProtKB-KW"/>
</dbReference>
<dbReference type="PANTHER" id="PTHR43298:SF2">
    <property type="entry name" value="FMN_FAD EXPORTER YEEO-RELATED"/>
    <property type="match status" value="1"/>
</dbReference>
<feature type="transmembrane region" description="Helical" evidence="13">
    <location>
        <begin position="61"/>
        <end position="84"/>
    </location>
</feature>